<keyword evidence="8" id="KW-0862">Zinc</keyword>
<proteinExistence type="inferred from homology"/>
<dbReference type="SUPFAM" id="SSF55486">
    <property type="entry name" value="Metalloproteases ('zincins'), catalytic domain"/>
    <property type="match status" value="1"/>
</dbReference>
<feature type="chain" id="PRO_5035262523" description="PepSY domain-containing protein" evidence="12">
    <location>
        <begin position="38"/>
        <end position="971"/>
    </location>
</feature>
<evidence type="ECO:0000256" key="9">
    <source>
        <dbReference type="ARBA" id="ARBA00023049"/>
    </source>
</evidence>
<dbReference type="InterPro" id="IPR050371">
    <property type="entry name" value="Fungal_virulence_M36"/>
</dbReference>
<dbReference type="InterPro" id="IPR027268">
    <property type="entry name" value="Peptidase_M4/M1_CTD_sf"/>
</dbReference>
<feature type="region of interest" description="Disordered" evidence="11">
    <location>
        <begin position="33"/>
        <end position="72"/>
    </location>
</feature>
<comment type="cofactor">
    <cofactor evidence="1">
        <name>Zn(2+)</name>
        <dbReference type="ChEBI" id="CHEBI:29105"/>
    </cofactor>
</comment>
<dbReference type="Gene3D" id="1.10.390.10">
    <property type="entry name" value="Neutral Protease Domain 2"/>
    <property type="match status" value="1"/>
</dbReference>
<dbReference type="InterPro" id="IPR001842">
    <property type="entry name" value="Peptidase_M36"/>
</dbReference>
<organism evidence="14 15">
    <name type="scientific">Rugosimonospora africana</name>
    <dbReference type="NCBI Taxonomy" id="556532"/>
    <lineage>
        <taxon>Bacteria</taxon>
        <taxon>Bacillati</taxon>
        <taxon>Actinomycetota</taxon>
        <taxon>Actinomycetes</taxon>
        <taxon>Micromonosporales</taxon>
        <taxon>Micromonosporaceae</taxon>
        <taxon>Rugosimonospora</taxon>
    </lineage>
</organism>
<feature type="signal peptide" evidence="12">
    <location>
        <begin position="1"/>
        <end position="37"/>
    </location>
</feature>
<evidence type="ECO:0000259" key="13">
    <source>
        <dbReference type="Pfam" id="PF03413"/>
    </source>
</evidence>
<keyword evidence="4" id="KW-0964">Secreted</keyword>
<feature type="region of interest" description="Disordered" evidence="11">
    <location>
        <begin position="424"/>
        <end position="455"/>
    </location>
</feature>
<evidence type="ECO:0000256" key="6">
    <source>
        <dbReference type="ARBA" id="ARBA00022723"/>
    </source>
</evidence>
<keyword evidence="9" id="KW-0482">Metalloprotease</keyword>
<keyword evidence="7" id="KW-0378">Hydrolase</keyword>
<comment type="subcellular location">
    <subcellularLocation>
        <location evidence="2">Secreted</location>
    </subcellularLocation>
</comment>
<keyword evidence="6" id="KW-0479">Metal-binding</keyword>
<reference evidence="14" key="1">
    <citation type="submission" date="2021-01" db="EMBL/GenBank/DDBJ databases">
        <title>Whole genome shotgun sequence of Rugosimonospora africana NBRC 104875.</title>
        <authorList>
            <person name="Komaki H."/>
            <person name="Tamura T."/>
        </authorList>
    </citation>
    <scope>NUCLEOTIDE SEQUENCE</scope>
    <source>
        <strain evidence="14">NBRC 104875</strain>
    </source>
</reference>
<evidence type="ECO:0000256" key="2">
    <source>
        <dbReference type="ARBA" id="ARBA00004613"/>
    </source>
</evidence>
<accession>A0A8J3QRW0</accession>
<dbReference type="GO" id="GO:0004222">
    <property type="term" value="F:metalloendopeptidase activity"/>
    <property type="evidence" value="ECO:0007669"/>
    <property type="project" value="InterPro"/>
</dbReference>
<evidence type="ECO:0000256" key="11">
    <source>
        <dbReference type="SAM" id="MobiDB-lite"/>
    </source>
</evidence>
<dbReference type="InterPro" id="IPR025711">
    <property type="entry name" value="PepSY"/>
</dbReference>
<feature type="region of interest" description="Disordered" evidence="11">
    <location>
        <begin position="329"/>
        <end position="356"/>
    </location>
</feature>
<keyword evidence="12" id="KW-0732">Signal</keyword>
<evidence type="ECO:0000256" key="10">
    <source>
        <dbReference type="ARBA" id="ARBA00023145"/>
    </source>
</evidence>
<evidence type="ECO:0000256" key="12">
    <source>
        <dbReference type="SAM" id="SignalP"/>
    </source>
</evidence>
<evidence type="ECO:0000313" key="14">
    <source>
        <dbReference type="EMBL" id="GIH13986.1"/>
    </source>
</evidence>
<evidence type="ECO:0000256" key="8">
    <source>
        <dbReference type="ARBA" id="ARBA00022833"/>
    </source>
</evidence>
<evidence type="ECO:0000256" key="7">
    <source>
        <dbReference type="ARBA" id="ARBA00022801"/>
    </source>
</evidence>
<dbReference type="Gene3D" id="3.10.170.10">
    <property type="match status" value="1"/>
</dbReference>
<evidence type="ECO:0000256" key="5">
    <source>
        <dbReference type="ARBA" id="ARBA00022670"/>
    </source>
</evidence>
<name>A0A8J3QRW0_9ACTN</name>
<dbReference type="Pfam" id="PF03413">
    <property type="entry name" value="PepSY"/>
    <property type="match status" value="1"/>
</dbReference>
<dbReference type="AlphaFoldDB" id="A0A8J3QRW0"/>
<keyword evidence="5" id="KW-0645">Protease</keyword>
<evidence type="ECO:0000256" key="4">
    <source>
        <dbReference type="ARBA" id="ARBA00022525"/>
    </source>
</evidence>
<keyword evidence="10" id="KW-0865">Zymogen</keyword>
<dbReference type="EMBL" id="BONZ01000020">
    <property type="protein sequence ID" value="GIH13986.1"/>
    <property type="molecule type" value="Genomic_DNA"/>
</dbReference>
<dbReference type="GO" id="GO:0005615">
    <property type="term" value="C:extracellular space"/>
    <property type="evidence" value="ECO:0007669"/>
    <property type="project" value="InterPro"/>
</dbReference>
<evidence type="ECO:0000313" key="15">
    <source>
        <dbReference type="Proteomes" id="UP000642748"/>
    </source>
</evidence>
<feature type="compositionally biased region" description="Polar residues" evidence="11">
    <location>
        <begin position="433"/>
        <end position="450"/>
    </location>
</feature>
<evidence type="ECO:0000256" key="1">
    <source>
        <dbReference type="ARBA" id="ARBA00001947"/>
    </source>
</evidence>
<dbReference type="Pfam" id="PF02128">
    <property type="entry name" value="Peptidase_M36"/>
    <property type="match status" value="1"/>
</dbReference>
<dbReference type="GO" id="GO:0008270">
    <property type="term" value="F:zinc ion binding"/>
    <property type="evidence" value="ECO:0007669"/>
    <property type="project" value="InterPro"/>
</dbReference>
<keyword evidence="15" id="KW-1185">Reference proteome</keyword>
<dbReference type="PANTHER" id="PTHR33478">
    <property type="entry name" value="EXTRACELLULAR METALLOPROTEINASE MEP"/>
    <property type="match status" value="1"/>
</dbReference>
<dbReference type="Proteomes" id="UP000642748">
    <property type="component" value="Unassembled WGS sequence"/>
</dbReference>
<dbReference type="GO" id="GO:0006508">
    <property type="term" value="P:proteolysis"/>
    <property type="evidence" value="ECO:0007669"/>
    <property type="project" value="UniProtKB-KW"/>
</dbReference>
<evidence type="ECO:0000256" key="3">
    <source>
        <dbReference type="ARBA" id="ARBA00006006"/>
    </source>
</evidence>
<dbReference type="PANTHER" id="PTHR33478:SF1">
    <property type="entry name" value="EXTRACELLULAR METALLOPROTEINASE MEP"/>
    <property type="match status" value="1"/>
</dbReference>
<comment type="caution">
    <text evidence="14">The sequence shown here is derived from an EMBL/GenBank/DDBJ whole genome shotgun (WGS) entry which is preliminary data.</text>
</comment>
<feature type="compositionally biased region" description="Polar residues" evidence="11">
    <location>
        <begin position="329"/>
        <end position="353"/>
    </location>
</feature>
<comment type="similarity">
    <text evidence="3">Belongs to the peptidase M36 family.</text>
</comment>
<feature type="domain" description="PepSY" evidence="13">
    <location>
        <begin position="193"/>
        <end position="261"/>
    </location>
</feature>
<gene>
    <name evidence="14" type="ORF">Raf01_21580</name>
</gene>
<sequence>MHRRGWMNRHRSRWTAGYPLAAVVVAGLTAAGPAAHAAPPDRPASVTASPFLGEGHGPRDEDNRAGTAAPDATQRAMAGRLGAVPWNTLGTPRALGPGAALATGLSADPDSAARQYLVGNHDLYGFDAATVAAMDTVLVQPIGDASVVTLRQRFGDLPAGHDGLVSILVSHGSVIRVTSSLSRDTRAPQPATLSASEAVDAALADAGLSRDRVQAPETRQVAVPTPLDGPRAAYLVTLISTDTADPAAYNTYVDARTGRVLVREDLVDFDSDNPTWAVFPATAPRVVKPGTDPRVHWCLHWQPGCVKTVSDPVSGQAWDVDLTTGAPTGTSVGNSANDTVRWGGTSTPVNATPSPDREYTYPFTDQWQAARCDPAGFASAQRNDADAAVTNLFAMHNSMHDFAYHLGFTEATWNLQAVNLSGAGKGADAEQGRAQSGALTGSRNNANQGTGADGLPPTTNMFLWQPQAGAAYPPCVDGDYDMTVIGHEYTHAITNRMIAGPDSGITSFQGGAMGEAWGDLTAVEYLAENGLRAPGATPFVVGAYVTGNDVTGIRDYDGSRSPLNYSDVGFDLVGPEVHADGEIWVATNLRVRDAFVKRYGTGNALIQRACAQGAIPVTACPGNRRWIQLMFDSYLLEADSQFSMLDMRDNMLAADVARFHGADQALIWGAFAESGMGRDASSAPNDTDPTPSFASPYAKNVTVTLKPKGDAATAPVRLYVGDYEARAVPVADTDPATPIPDTFAIVPGTSFDLTVTAPGFGTERLRQSFHGKTQDLRPDLSRNLASGASGATVSGDGVNLDKIVDDTEATDWASLDGVAGRQVTVALAGGRPQTVRRVNVSALLRPAITGDVDTGTQNRFSALRSFAILACDATVSDCSTDAGYHQVYRSAPDAFPAAAFRPTAPQLNLRSFDIRPTRATHLRLRVLASQCTGGPRYAGEQDNDPAATTDCATGSPFAAQVRVAEFQAFAH</sequence>
<protein>
    <recommendedName>
        <fullName evidence="13">PepSY domain-containing protein</fullName>
    </recommendedName>
</protein>